<dbReference type="EMBL" id="GL574160">
    <property type="protein sequence ID" value="ELR10776.1"/>
    <property type="molecule type" value="Genomic_DNA"/>
</dbReference>
<dbReference type="Proteomes" id="UP000011064">
    <property type="component" value="Unassembled WGS sequence"/>
</dbReference>
<sequence>MLGLEPILAEYKASGEVDSYLVSAPGFGGSGFNSGNASLTLADWSERDRSADEIAQELNGKLRGQTDAQVNASVPGAFQRGGGNSNSVEMVVTGSEYEDIYRWLQPVLARAQENPGFSRPRLNYEPNSPRLL</sequence>
<keyword evidence="2" id="KW-1185">Reference proteome</keyword>
<name>L8GF18_PSED2</name>
<dbReference type="InParanoid" id="L8GF18"/>
<dbReference type="VEuPathDB" id="FungiDB:GMDG_08765"/>
<reference evidence="2" key="1">
    <citation type="submission" date="2010-09" db="EMBL/GenBank/DDBJ databases">
        <title>The genome sequence of Geomyces destructans 20631-21.</title>
        <authorList>
            <consortium name="The Broad Institute Genome Sequencing Platform"/>
            <person name="Cuomo C.A."/>
            <person name="Blehert D.S."/>
            <person name="Lorch J.M."/>
            <person name="Young S.K."/>
            <person name="Zeng Q."/>
            <person name="Gargeya S."/>
            <person name="Fitzgerald M."/>
            <person name="Haas B."/>
            <person name="Abouelleil A."/>
            <person name="Alvarado L."/>
            <person name="Arachchi H.M."/>
            <person name="Berlin A."/>
            <person name="Brown A."/>
            <person name="Chapman S.B."/>
            <person name="Chen Z."/>
            <person name="Dunbar C."/>
            <person name="Freedman E."/>
            <person name="Gearin G."/>
            <person name="Gellesch M."/>
            <person name="Goldberg J."/>
            <person name="Griggs A."/>
            <person name="Gujja S."/>
            <person name="Heiman D."/>
            <person name="Howarth C."/>
            <person name="Larson L."/>
            <person name="Lui A."/>
            <person name="MacDonald P.J.P."/>
            <person name="Montmayeur A."/>
            <person name="Murphy C."/>
            <person name="Neiman D."/>
            <person name="Pearson M."/>
            <person name="Priest M."/>
            <person name="Roberts A."/>
            <person name="Saif S."/>
            <person name="Shea T."/>
            <person name="Shenoy N."/>
            <person name="Sisk P."/>
            <person name="Stolte C."/>
            <person name="Sykes S."/>
            <person name="Wortman J."/>
            <person name="Nusbaum C."/>
            <person name="Birren B."/>
        </authorList>
    </citation>
    <scope>NUCLEOTIDE SEQUENCE [LARGE SCALE GENOMIC DNA]</scope>
    <source>
        <strain evidence="2">ATCC MYA-4855 / 20631-21</strain>
    </source>
</reference>
<feature type="non-terminal residue" evidence="1">
    <location>
        <position position="132"/>
    </location>
</feature>
<dbReference type="Pfam" id="PF00873">
    <property type="entry name" value="ACR_tran"/>
    <property type="match status" value="1"/>
</dbReference>
<evidence type="ECO:0000313" key="2">
    <source>
        <dbReference type="Proteomes" id="UP000011064"/>
    </source>
</evidence>
<evidence type="ECO:0000313" key="1">
    <source>
        <dbReference type="EMBL" id="ELR10776.1"/>
    </source>
</evidence>
<gene>
    <name evidence="1" type="ORF">GMDG_08765</name>
</gene>
<dbReference type="GO" id="GO:0022857">
    <property type="term" value="F:transmembrane transporter activity"/>
    <property type="evidence" value="ECO:0007669"/>
    <property type="project" value="InterPro"/>
</dbReference>
<dbReference type="HOGENOM" id="CLU_1922140_0_0_1"/>
<protein>
    <submittedName>
        <fullName evidence="1">Uncharacterized protein</fullName>
    </submittedName>
</protein>
<dbReference type="GO" id="GO:0016020">
    <property type="term" value="C:membrane"/>
    <property type="evidence" value="ECO:0007669"/>
    <property type="project" value="InterPro"/>
</dbReference>
<accession>L8GF18</accession>
<dbReference type="SUPFAM" id="SSF82693">
    <property type="entry name" value="Multidrug efflux transporter AcrB pore domain, PN1, PN2, PC1 and PC2 subdomains"/>
    <property type="match status" value="1"/>
</dbReference>
<dbReference type="Gene3D" id="3.30.70.1430">
    <property type="entry name" value="Multidrug efflux transporter AcrB pore domain"/>
    <property type="match status" value="1"/>
</dbReference>
<proteinExistence type="predicted"/>
<organism evidence="1 2">
    <name type="scientific">Pseudogymnoascus destructans (strain ATCC MYA-4855 / 20631-21)</name>
    <name type="common">Bat white-nose syndrome fungus</name>
    <name type="synonym">Geomyces destructans</name>
    <dbReference type="NCBI Taxonomy" id="658429"/>
    <lineage>
        <taxon>Eukaryota</taxon>
        <taxon>Fungi</taxon>
        <taxon>Dikarya</taxon>
        <taxon>Ascomycota</taxon>
        <taxon>Pezizomycotina</taxon>
        <taxon>Leotiomycetes</taxon>
        <taxon>Thelebolales</taxon>
        <taxon>Thelebolaceae</taxon>
        <taxon>Pseudogymnoascus</taxon>
    </lineage>
</organism>
<dbReference type="AlphaFoldDB" id="L8GF18"/>
<dbReference type="InterPro" id="IPR001036">
    <property type="entry name" value="Acrflvin-R"/>
</dbReference>